<dbReference type="GO" id="GO:0009982">
    <property type="term" value="F:pseudouridine synthase activity"/>
    <property type="evidence" value="ECO:0007669"/>
    <property type="project" value="InterPro"/>
</dbReference>
<dbReference type="Gene3D" id="3.30.2350.10">
    <property type="entry name" value="Pseudouridine synthase"/>
    <property type="match status" value="1"/>
</dbReference>
<evidence type="ECO:0000313" key="3">
    <source>
        <dbReference type="EMBL" id="EDY18336.1"/>
    </source>
</evidence>
<dbReference type="RefSeq" id="WP_006981444.1">
    <property type="nucleotide sequence ID" value="NZ_ABVL01000013.1"/>
</dbReference>
<dbReference type="GO" id="GO:0140098">
    <property type="term" value="F:catalytic activity, acting on RNA"/>
    <property type="evidence" value="ECO:0007669"/>
    <property type="project" value="UniProtKB-ARBA"/>
</dbReference>
<dbReference type="GO" id="GO:0003723">
    <property type="term" value="F:RNA binding"/>
    <property type="evidence" value="ECO:0007669"/>
    <property type="project" value="InterPro"/>
</dbReference>
<dbReference type="SUPFAM" id="SSF55120">
    <property type="entry name" value="Pseudouridine synthase"/>
    <property type="match status" value="1"/>
</dbReference>
<dbReference type="InterPro" id="IPR050188">
    <property type="entry name" value="RluA_PseudoU_synthase"/>
</dbReference>
<feature type="domain" description="Pseudouridine synthase RsuA/RluA-like" evidence="2">
    <location>
        <begin position="21"/>
        <end position="185"/>
    </location>
</feature>
<dbReference type="Proteomes" id="UP000005824">
    <property type="component" value="Unassembled WGS sequence"/>
</dbReference>
<accession>B4D5D1</accession>
<dbReference type="eggNOG" id="COG0564">
    <property type="taxonomic scope" value="Bacteria"/>
</dbReference>
<dbReference type="GO" id="GO:0000455">
    <property type="term" value="P:enzyme-directed rRNA pseudouridine synthesis"/>
    <property type="evidence" value="ECO:0007669"/>
    <property type="project" value="TreeGrafter"/>
</dbReference>
<dbReference type="InParanoid" id="B4D5D1"/>
<reference evidence="3 4" key="1">
    <citation type="journal article" date="2011" name="J. Bacteriol.">
        <title>Genome sequence of Chthoniobacter flavus Ellin428, an aerobic heterotrophic soil bacterium.</title>
        <authorList>
            <person name="Kant R."/>
            <person name="van Passel M.W."/>
            <person name="Palva A."/>
            <person name="Lucas S."/>
            <person name="Lapidus A."/>
            <person name="Glavina Del Rio T."/>
            <person name="Dalin E."/>
            <person name="Tice H."/>
            <person name="Bruce D."/>
            <person name="Goodwin L."/>
            <person name="Pitluck S."/>
            <person name="Larimer F.W."/>
            <person name="Land M.L."/>
            <person name="Hauser L."/>
            <person name="Sangwan P."/>
            <person name="de Vos W.M."/>
            <person name="Janssen P.H."/>
            <person name="Smidt H."/>
        </authorList>
    </citation>
    <scope>NUCLEOTIDE SEQUENCE [LARGE SCALE GENOMIC DNA]</scope>
    <source>
        <strain evidence="3 4">Ellin428</strain>
    </source>
</reference>
<dbReference type="EMBL" id="ABVL01000013">
    <property type="protein sequence ID" value="EDY18336.1"/>
    <property type="molecule type" value="Genomic_DNA"/>
</dbReference>
<proteinExistence type="inferred from homology"/>
<name>B4D5D1_9BACT</name>
<dbReference type="InterPro" id="IPR020103">
    <property type="entry name" value="PsdUridine_synth_cat_dom_sf"/>
</dbReference>
<dbReference type="CDD" id="cd02869">
    <property type="entry name" value="PseudoU_synth_RluA_like"/>
    <property type="match status" value="1"/>
</dbReference>
<dbReference type="PANTHER" id="PTHR21600:SF87">
    <property type="entry name" value="RNA PSEUDOURIDYLATE SYNTHASE DOMAIN-CONTAINING PROTEIN 1"/>
    <property type="match status" value="1"/>
</dbReference>
<dbReference type="PANTHER" id="PTHR21600">
    <property type="entry name" value="MITOCHONDRIAL RNA PSEUDOURIDINE SYNTHASE"/>
    <property type="match status" value="1"/>
</dbReference>
<organism evidence="3 4">
    <name type="scientific">Chthoniobacter flavus Ellin428</name>
    <dbReference type="NCBI Taxonomy" id="497964"/>
    <lineage>
        <taxon>Bacteria</taxon>
        <taxon>Pseudomonadati</taxon>
        <taxon>Verrucomicrobiota</taxon>
        <taxon>Spartobacteria</taxon>
        <taxon>Chthoniobacterales</taxon>
        <taxon>Chthoniobacteraceae</taxon>
        <taxon>Chthoniobacter</taxon>
    </lineage>
</organism>
<dbReference type="STRING" id="497964.CfE428DRAFT_4120"/>
<evidence type="ECO:0000259" key="2">
    <source>
        <dbReference type="Pfam" id="PF00849"/>
    </source>
</evidence>
<keyword evidence="4" id="KW-1185">Reference proteome</keyword>
<gene>
    <name evidence="3" type="ORF">CfE428DRAFT_4120</name>
</gene>
<evidence type="ECO:0000313" key="4">
    <source>
        <dbReference type="Proteomes" id="UP000005824"/>
    </source>
</evidence>
<dbReference type="AlphaFoldDB" id="B4D5D1"/>
<sequence length="265" mass="29715">MAFIPQPKDPPRFTVIDETADWLVVDKPPFMEAHPSKPNGRPTLWDGLRGLLAYEIVNGGQVSIINRLDRETSGLTLVAKHRAAARELHLQMQGRRVEKEYLALVWGWPERETFTIDAPILRQGECMPSPIHLKQAVHPDGAAARTRFQVECTFTLETSNGNRFALVRAFPETGRTHQIRVHLAHAGHPVVGDKIYGPDEQCYLEFIRTGWTPELGSRLLLPRHALHSTVLRLPDAGLAWRTPLAPDLMSWAGENLLAALKTSII</sequence>
<protein>
    <submittedName>
        <fullName evidence="3">Pseudouridine synthase</fullName>
    </submittedName>
</protein>
<comment type="similarity">
    <text evidence="1">Belongs to the pseudouridine synthase RluA family.</text>
</comment>
<evidence type="ECO:0000256" key="1">
    <source>
        <dbReference type="ARBA" id="ARBA00010876"/>
    </source>
</evidence>
<comment type="caution">
    <text evidence="3">The sequence shown here is derived from an EMBL/GenBank/DDBJ whole genome shotgun (WGS) entry which is preliminary data.</text>
</comment>
<dbReference type="Pfam" id="PF00849">
    <property type="entry name" value="PseudoU_synth_2"/>
    <property type="match status" value="1"/>
</dbReference>
<dbReference type="InterPro" id="IPR006145">
    <property type="entry name" value="PsdUridine_synth_RsuA/RluA"/>
</dbReference>